<accession>A0A8H5F0U2</accession>
<dbReference type="PANTHER" id="PTHR11875">
    <property type="entry name" value="TESTIS-SPECIFIC Y-ENCODED PROTEIN"/>
    <property type="match status" value="1"/>
</dbReference>
<feature type="region of interest" description="Disordered" evidence="3">
    <location>
        <begin position="218"/>
        <end position="260"/>
    </location>
</feature>
<dbReference type="InterPro" id="IPR002164">
    <property type="entry name" value="NAP_family"/>
</dbReference>
<dbReference type="Pfam" id="PF00956">
    <property type="entry name" value="NAP"/>
    <property type="match status" value="1"/>
</dbReference>
<dbReference type="GO" id="GO:0006334">
    <property type="term" value="P:nucleosome assembly"/>
    <property type="evidence" value="ECO:0007669"/>
    <property type="project" value="InterPro"/>
</dbReference>
<sequence>MKTKQPLPFAEPVITDADKKKMEEVKRSVSRVEVISELGQIKRLDPVYNQRRQFIKTIPKFWPTALFRHAGLAMDLKIEEDIKALQYITDIWVERNPVEPRVYTIQFTFSKNPYFEDKVLQKVYRCNEKPGSRNEPADKEGFKWSMLDFDWDRDVKALASSIHWKPRKNLCQQYPKEVDEDGDVMELGSFFNWFESDGDAFDIGLLISDEIFPDAINYFNGEVDDDDDNDNDDSEGEDSEEDGNKGKDDEDDDDEDAIAL</sequence>
<evidence type="ECO:0000313" key="4">
    <source>
        <dbReference type="EMBL" id="KAF5319496.1"/>
    </source>
</evidence>
<name>A0A8H5F0U2_9AGAR</name>
<dbReference type="Proteomes" id="UP000567179">
    <property type="component" value="Unassembled WGS sequence"/>
</dbReference>
<dbReference type="OrthoDB" id="19419at2759"/>
<dbReference type="Gene3D" id="3.30.1120.90">
    <property type="entry name" value="Nucleosome assembly protein"/>
    <property type="match status" value="1"/>
</dbReference>
<proteinExistence type="inferred from homology"/>
<comment type="similarity">
    <text evidence="1 2">Belongs to the nucleosome assembly protein (NAP) family.</text>
</comment>
<gene>
    <name evidence="4" type="ORF">D9619_008731</name>
</gene>
<comment type="caution">
    <text evidence="4">The sequence shown here is derived from an EMBL/GenBank/DDBJ whole genome shotgun (WGS) entry which is preliminary data.</text>
</comment>
<evidence type="ECO:0000256" key="3">
    <source>
        <dbReference type="SAM" id="MobiDB-lite"/>
    </source>
</evidence>
<protein>
    <submittedName>
        <fullName evidence="4">Uncharacterized protein</fullName>
    </submittedName>
</protein>
<dbReference type="SUPFAM" id="SSF143113">
    <property type="entry name" value="NAP-like"/>
    <property type="match status" value="1"/>
</dbReference>
<evidence type="ECO:0000313" key="5">
    <source>
        <dbReference type="Proteomes" id="UP000567179"/>
    </source>
</evidence>
<keyword evidence="5" id="KW-1185">Reference proteome</keyword>
<dbReference type="AlphaFoldDB" id="A0A8H5F0U2"/>
<organism evidence="4 5">
    <name type="scientific">Psilocybe cf. subviscida</name>
    <dbReference type="NCBI Taxonomy" id="2480587"/>
    <lineage>
        <taxon>Eukaryota</taxon>
        <taxon>Fungi</taxon>
        <taxon>Dikarya</taxon>
        <taxon>Basidiomycota</taxon>
        <taxon>Agaricomycotina</taxon>
        <taxon>Agaricomycetes</taxon>
        <taxon>Agaricomycetidae</taxon>
        <taxon>Agaricales</taxon>
        <taxon>Agaricineae</taxon>
        <taxon>Strophariaceae</taxon>
        <taxon>Psilocybe</taxon>
    </lineage>
</organism>
<evidence type="ECO:0000256" key="2">
    <source>
        <dbReference type="RuleBase" id="RU003876"/>
    </source>
</evidence>
<dbReference type="GO" id="GO:0005634">
    <property type="term" value="C:nucleus"/>
    <property type="evidence" value="ECO:0007669"/>
    <property type="project" value="InterPro"/>
</dbReference>
<feature type="compositionally biased region" description="Acidic residues" evidence="3">
    <location>
        <begin position="249"/>
        <end position="260"/>
    </location>
</feature>
<reference evidence="4 5" key="1">
    <citation type="journal article" date="2020" name="ISME J.">
        <title>Uncovering the hidden diversity of litter-decomposition mechanisms in mushroom-forming fungi.</title>
        <authorList>
            <person name="Floudas D."/>
            <person name="Bentzer J."/>
            <person name="Ahren D."/>
            <person name="Johansson T."/>
            <person name="Persson P."/>
            <person name="Tunlid A."/>
        </authorList>
    </citation>
    <scope>NUCLEOTIDE SEQUENCE [LARGE SCALE GENOMIC DNA]</scope>
    <source>
        <strain evidence="4 5">CBS 101986</strain>
    </source>
</reference>
<dbReference type="EMBL" id="JAACJJ010000029">
    <property type="protein sequence ID" value="KAF5319496.1"/>
    <property type="molecule type" value="Genomic_DNA"/>
</dbReference>
<dbReference type="InterPro" id="IPR037231">
    <property type="entry name" value="NAP-like_sf"/>
</dbReference>
<evidence type="ECO:0000256" key="1">
    <source>
        <dbReference type="ARBA" id="ARBA00009947"/>
    </source>
</evidence>
<feature type="compositionally biased region" description="Acidic residues" evidence="3">
    <location>
        <begin position="222"/>
        <end position="241"/>
    </location>
</feature>